<keyword evidence="10 14" id="KW-0067">ATP-binding</keyword>
<keyword evidence="3 14" id="KW-0285">Flavoprotein</keyword>
<dbReference type="CDD" id="cd02064">
    <property type="entry name" value="FAD_synthetase_N"/>
    <property type="match status" value="1"/>
</dbReference>
<dbReference type="PANTHER" id="PTHR22749">
    <property type="entry name" value="RIBOFLAVIN KINASE/FMN ADENYLYLTRANSFERASE"/>
    <property type="match status" value="1"/>
</dbReference>
<dbReference type="InterPro" id="IPR015865">
    <property type="entry name" value="Riboflavin_kinase_bac/euk"/>
</dbReference>
<keyword evidence="7 14" id="KW-0547">Nucleotide-binding</keyword>
<dbReference type="SMART" id="SM00904">
    <property type="entry name" value="Flavokinase"/>
    <property type="match status" value="1"/>
</dbReference>
<dbReference type="FunFam" id="2.40.30.30:FF:000004">
    <property type="entry name" value="Riboflavin biosynthesis protein"/>
    <property type="match status" value="1"/>
</dbReference>
<dbReference type="InterPro" id="IPR002606">
    <property type="entry name" value="Riboflavin_kinase_bac"/>
</dbReference>
<evidence type="ECO:0000313" key="16">
    <source>
        <dbReference type="EMBL" id="GGI14138.1"/>
    </source>
</evidence>
<evidence type="ECO:0000256" key="14">
    <source>
        <dbReference type="PIRNR" id="PIRNR004491"/>
    </source>
</evidence>
<dbReference type="GO" id="GO:0009398">
    <property type="term" value="P:FMN biosynthetic process"/>
    <property type="evidence" value="ECO:0007669"/>
    <property type="project" value="UniProtKB-UniRule"/>
</dbReference>
<evidence type="ECO:0000313" key="17">
    <source>
        <dbReference type="Proteomes" id="UP000626244"/>
    </source>
</evidence>
<proteinExistence type="inferred from homology"/>
<dbReference type="InterPro" id="IPR004821">
    <property type="entry name" value="Cyt_trans-like"/>
</dbReference>
<evidence type="ECO:0000259" key="15">
    <source>
        <dbReference type="SMART" id="SM00904"/>
    </source>
</evidence>
<comment type="similarity">
    <text evidence="14">Belongs to the ribF family.</text>
</comment>
<dbReference type="GO" id="GO:0008531">
    <property type="term" value="F:riboflavin kinase activity"/>
    <property type="evidence" value="ECO:0007669"/>
    <property type="project" value="UniProtKB-UniRule"/>
</dbReference>
<dbReference type="GO" id="GO:0006747">
    <property type="term" value="P:FAD biosynthetic process"/>
    <property type="evidence" value="ECO:0007669"/>
    <property type="project" value="UniProtKB-UniRule"/>
</dbReference>
<name>A0A8J3AIM5_9BACI</name>
<dbReference type="NCBIfam" id="TIGR00083">
    <property type="entry name" value="ribF"/>
    <property type="match status" value="1"/>
</dbReference>
<evidence type="ECO:0000256" key="6">
    <source>
        <dbReference type="ARBA" id="ARBA00022695"/>
    </source>
</evidence>
<dbReference type="RefSeq" id="WP_087998504.1">
    <property type="nucleotide sequence ID" value="NZ_BMHB01000001.1"/>
</dbReference>
<evidence type="ECO:0000256" key="4">
    <source>
        <dbReference type="ARBA" id="ARBA00022643"/>
    </source>
</evidence>
<evidence type="ECO:0000256" key="10">
    <source>
        <dbReference type="ARBA" id="ARBA00022840"/>
    </source>
</evidence>
<dbReference type="FunFam" id="3.40.50.620:FF:000021">
    <property type="entry name" value="Riboflavin biosynthesis protein"/>
    <property type="match status" value="1"/>
</dbReference>
<evidence type="ECO:0000256" key="2">
    <source>
        <dbReference type="ARBA" id="ARBA00005201"/>
    </source>
</evidence>
<dbReference type="NCBIfam" id="NF004162">
    <property type="entry name" value="PRK05627.1-5"/>
    <property type="match status" value="1"/>
</dbReference>
<evidence type="ECO:0000256" key="13">
    <source>
        <dbReference type="ARBA" id="ARBA00049494"/>
    </source>
</evidence>
<sequence length="315" mass="35994">MTKLIKITHPHSIKKVDCKETVLALGFFDGVHKGHQQVIKTAKEIADEKGLLLSVMTFDPHPSAILGNRDESISYLTPLELKVKWMEKLGVDQLFIVQFTEEFANLLPQEFVDQYIIALNAKHVVAGFDFSFGKYGKGTMESLPFHSRNEFLQTTVSKFDIDDEKVSSSRIRQAIKDGEMDEAARLLGRQYQIIGTVVDGDKRGRTIGFPTANISVSVPYALPSVGVYAVKCIVNGELYEGMCNIGYKPTFYHEFQKQTIEVNIFNFNEDIYGKEVEIFWFTRIRDEKKFNGINELIEQLHKDRETVISYFKEIN</sequence>
<evidence type="ECO:0000256" key="5">
    <source>
        <dbReference type="ARBA" id="ARBA00022679"/>
    </source>
</evidence>
<comment type="pathway">
    <text evidence="1 14">Cofactor biosynthesis; FAD biosynthesis; FAD from FMN: step 1/1.</text>
</comment>
<dbReference type="Proteomes" id="UP000626244">
    <property type="component" value="Unassembled WGS sequence"/>
</dbReference>
<dbReference type="GO" id="GO:0005524">
    <property type="term" value="F:ATP binding"/>
    <property type="evidence" value="ECO:0007669"/>
    <property type="project" value="UniProtKB-UniRule"/>
</dbReference>
<dbReference type="Gene3D" id="3.40.50.620">
    <property type="entry name" value="HUPs"/>
    <property type="match status" value="1"/>
</dbReference>
<accession>A0A8J3AIM5</accession>
<evidence type="ECO:0000256" key="11">
    <source>
        <dbReference type="ARBA" id="ARBA00023268"/>
    </source>
</evidence>
<evidence type="ECO:0000256" key="3">
    <source>
        <dbReference type="ARBA" id="ARBA00022630"/>
    </source>
</evidence>
<dbReference type="NCBIfam" id="NF004161">
    <property type="entry name" value="PRK05627.1-4"/>
    <property type="match status" value="1"/>
</dbReference>
<keyword evidence="5 14" id="KW-0808">Transferase</keyword>
<dbReference type="InterPro" id="IPR014729">
    <property type="entry name" value="Rossmann-like_a/b/a_fold"/>
</dbReference>
<comment type="pathway">
    <text evidence="2 14">Cofactor biosynthesis; FMN biosynthesis; FMN from riboflavin (ATP route): step 1/1.</text>
</comment>
<dbReference type="NCBIfam" id="TIGR00125">
    <property type="entry name" value="cyt_tran_rel"/>
    <property type="match status" value="1"/>
</dbReference>
<reference evidence="17" key="1">
    <citation type="journal article" date="2019" name="Int. J. Syst. Evol. Microbiol.">
        <title>The Global Catalogue of Microorganisms (GCM) 10K type strain sequencing project: providing services to taxonomists for standard genome sequencing and annotation.</title>
        <authorList>
            <consortium name="The Broad Institute Genomics Platform"/>
            <consortium name="The Broad Institute Genome Sequencing Center for Infectious Disease"/>
            <person name="Wu L."/>
            <person name="Ma J."/>
        </authorList>
    </citation>
    <scope>NUCLEOTIDE SEQUENCE [LARGE SCALE GENOMIC DNA]</scope>
    <source>
        <strain evidence="17">CGMCC 1.14993</strain>
    </source>
</reference>
<evidence type="ECO:0000256" key="9">
    <source>
        <dbReference type="ARBA" id="ARBA00022827"/>
    </source>
</evidence>
<comment type="catalytic activity">
    <reaction evidence="13 14">
        <text>FMN + ATP + H(+) = FAD + diphosphate</text>
        <dbReference type="Rhea" id="RHEA:17237"/>
        <dbReference type="ChEBI" id="CHEBI:15378"/>
        <dbReference type="ChEBI" id="CHEBI:30616"/>
        <dbReference type="ChEBI" id="CHEBI:33019"/>
        <dbReference type="ChEBI" id="CHEBI:57692"/>
        <dbReference type="ChEBI" id="CHEBI:58210"/>
        <dbReference type="EC" id="2.7.7.2"/>
    </reaction>
</comment>
<keyword evidence="17" id="KW-1185">Reference proteome</keyword>
<dbReference type="InterPro" id="IPR023468">
    <property type="entry name" value="Riboflavin_kinase"/>
</dbReference>
<dbReference type="EMBL" id="BMHB01000001">
    <property type="protein sequence ID" value="GGI14138.1"/>
    <property type="molecule type" value="Genomic_DNA"/>
</dbReference>
<dbReference type="GO" id="GO:0009231">
    <property type="term" value="P:riboflavin biosynthetic process"/>
    <property type="evidence" value="ECO:0007669"/>
    <property type="project" value="InterPro"/>
</dbReference>
<keyword evidence="9 14" id="KW-0274">FAD</keyword>
<evidence type="ECO:0000256" key="12">
    <source>
        <dbReference type="ARBA" id="ARBA00047880"/>
    </source>
</evidence>
<organism evidence="16 17">
    <name type="scientific">Gottfriedia solisilvae</name>
    <dbReference type="NCBI Taxonomy" id="1516104"/>
    <lineage>
        <taxon>Bacteria</taxon>
        <taxon>Bacillati</taxon>
        <taxon>Bacillota</taxon>
        <taxon>Bacilli</taxon>
        <taxon>Bacillales</taxon>
        <taxon>Bacillaceae</taxon>
        <taxon>Gottfriedia</taxon>
    </lineage>
</organism>
<dbReference type="UniPathway" id="UPA00277">
    <property type="reaction ID" value="UER00407"/>
</dbReference>
<keyword evidence="6 14" id="KW-0548">Nucleotidyltransferase</keyword>
<dbReference type="OrthoDB" id="9803667at2"/>
<dbReference type="Gene3D" id="2.40.30.30">
    <property type="entry name" value="Riboflavin kinase-like"/>
    <property type="match status" value="1"/>
</dbReference>
<dbReference type="Pfam" id="PF01687">
    <property type="entry name" value="Flavokinase"/>
    <property type="match status" value="1"/>
</dbReference>
<dbReference type="InterPro" id="IPR015864">
    <property type="entry name" value="FAD_synthase"/>
</dbReference>
<dbReference type="InterPro" id="IPR023465">
    <property type="entry name" value="Riboflavin_kinase_dom_sf"/>
</dbReference>
<dbReference type="SUPFAM" id="SSF82114">
    <property type="entry name" value="Riboflavin kinase-like"/>
    <property type="match status" value="1"/>
</dbReference>
<dbReference type="UniPathway" id="UPA00276">
    <property type="reaction ID" value="UER00406"/>
</dbReference>
<keyword evidence="11" id="KW-0511">Multifunctional enzyme</keyword>
<evidence type="ECO:0000256" key="1">
    <source>
        <dbReference type="ARBA" id="ARBA00004726"/>
    </source>
</evidence>
<keyword evidence="4 14" id="KW-0288">FMN</keyword>
<keyword evidence="8 14" id="KW-0418">Kinase</keyword>
<dbReference type="NCBIfam" id="NF004160">
    <property type="entry name" value="PRK05627.1-3"/>
    <property type="match status" value="1"/>
</dbReference>
<dbReference type="PIRSF" id="PIRSF004491">
    <property type="entry name" value="FAD_Synth"/>
    <property type="match status" value="1"/>
</dbReference>
<comment type="caution">
    <text evidence="16">The sequence shown here is derived from an EMBL/GenBank/DDBJ whole genome shotgun (WGS) entry which is preliminary data.</text>
</comment>
<dbReference type="AlphaFoldDB" id="A0A8J3AIM5"/>
<evidence type="ECO:0000256" key="7">
    <source>
        <dbReference type="ARBA" id="ARBA00022741"/>
    </source>
</evidence>
<evidence type="ECO:0000256" key="8">
    <source>
        <dbReference type="ARBA" id="ARBA00022777"/>
    </source>
</evidence>
<dbReference type="Pfam" id="PF06574">
    <property type="entry name" value="FAD_syn"/>
    <property type="match status" value="1"/>
</dbReference>
<dbReference type="EC" id="2.7.7.2" evidence="14"/>
<protein>
    <recommendedName>
        <fullName evidence="14">Riboflavin biosynthesis protein</fullName>
    </recommendedName>
    <domain>
        <recommendedName>
            <fullName evidence="14">Riboflavin kinase</fullName>
            <ecNumber evidence="14">2.7.1.26</ecNumber>
        </recommendedName>
        <alternativeName>
            <fullName evidence="14">Flavokinase</fullName>
        </alternativeName>
    </domain>
    <domain>
        <recommendedName>
            <fullName evidence="14">FMN adenylyltransferase</fullName>
            <ecNumber evidence="14">2.7.7.2</ecNumber>
        </recommendedName>
        <alternativeName>
            <fullName evidence="14">FAD pyrophosphorylase</fullName>
        </alternativeName>
        <alternativeName>
            <fullName evidence="14">FAD synthase</fullName>
        </alternativeName>
    </domain>
</protein>
<feature type="domain" description="Riboflavin kinase" evidence="15">
    <location>
        <begin position="186"/>
        <end position="312"/>
    </location>
</feature>
<dbReference type="PANTHER" id="PTHR22749:SF6">
    <property type="entry name" value="RIBOFLAVIN KINASE"/>
    <property type="match status" value="1"/>
</dbReference>
<dbReference type="EC" id="2.7.1.26" evidence="14"/>
<dbReference type="SUPFAM" id="SSF52374">
    <property type="entry name" value="Nucleotidylyl transferase"/>
    <property type="match status" value="1"/>
</dbReference>
<gene>
    <name evidence="16" type="ORF">GCM10007380_21440</name>
</gene>
<comment type="catalytic activity">
    <reaction evidence="12 14">
        <text>riboflavin + ATP = FMN + ADP + H(+)</text>
        <dbReference type="Rhea" id="RHEA:14357"/>
        <dbReference type="ChEBI" id="CHEBI:15378"/>
        <dbReference type="ChEBI" id="CHEBI:30616"/>
        <dbReference type="ChEBI" id="CHEBI:57986"/>
        <dbReference type="ChEBI" id="CHEBI:58210"/>
        <dbReference type="ChEBI" id="CHEBI:456216"/>
        <dbReference type="EC" id="2.7.1.26"/>
    </reaction>
</comment>
<dbReference type="GO" id="GO:0003919">
    <property type="term" value="F:FMN adenylyltransferase activity"/>
    <property type="evidence" value="ECO:0007669"/>
    <property type="project" value="UniProtKB-UniRule"/>
</dbReference>